<reference evidence="20" key="1">
    <citation type="submission" date="2023-03" db="EMBL/GenBank/DDBJ databases">
        <authorList>
            <person name="Julca I."/>
        </authorList>
    </citation>
    <scope>NUCLEOTIDE SEQUENCE</scope>
</reference>
<evidence type="ECO:0000256" key="8">
    <source>
        <dbReference type="ARBA" id="ARBA00022741"/>
    </source>
</evidence>
<dbReference type="GO" id="GO:0004674">
    <property type="term" value="F:protein serine/threonine kinase activity"/>
    <property type="evidence" value="ECO:0007669"/>
    <property type="project" value="UniProtKB-KW"/>
</dbReference>
<comment type="subcellular location">
    <subcellularLocation>
        <location evidence="1">Cell membrane</location>
        <topology evidence="1">Single-pass type I membrane protein</topology>
    </subcellularLocation>
</comment>
<dbReference type="SUPFAM" id="SSF56112">
    <property type="entry name" value="Protein kinase-like (PK-like)"/>
    <property type="match status" value="1"/>
</dbReference>
<keyword evidence="3" id="KW-0723">Serine/threonine-protein kinase</keyword>
<feature type="domain" description="Apple" evidence="19">
    <location>
        <begin position="117"/>
        <end position="203"/>
    </location>
</feature>
<evidence type="ECO:0000256" key="6">
    <source>
        <dbReference type="ARBA" id="ARBA00022729"/>
    </source>
</evidence>
<evidence type="ECO:0000256" key="10">
    <source>
        <dbReference type="ARBA" id="ARBA00022840"/>
    </source>
</evidence>
<evidence type="ECO:0000256" key="3">
    <source>
        <dbReference type="ARBA" id="ARBA00022527"/>
    </source>
</evidence>
<keyword evidence="11 17" id="KW-1133">Transmembrane helix</keyword>
<sequence length="398" mass="43998">MSTSYFFSSTYNESNEEVSLLYGLPDPSVLSRVTANESGFVQMATWQNNQNAWVSLFFPNEPCDHYMHCGGNCVCDPYQLGEFECQCLPGYEPKVKSEWKSRNAINGCTRKPGQQFCGNGSSADAKFIKLTSVKVPDTTNAIGNRSMGLIECADLCSKNCSCTAYSNANGDNGGSGCITWYGDLNDMRKYSNGGGLDVYIRVSADELAQYLKNSKGFNSKKVIIILAASIIGVLLLVCAIRLALRKRKGPTRNRKLPSFNIDPVSSYEVTPRKDEIDEKGDIHIFDLRTIVSATNTFAFANKLGEGGFGSVFKGQLQNGREIAVKRLSSSSGQGVEEFKNETTLIARLQHRNLVKLLGCCIQQEEKMLVYEYLPNKGLDNFIFGMRHSIFFGYVVVAN</sequence>
<evidence type="ECO:0000256" key="11">
    <source>
        <dbReference type="ARBA" id="ARBA00022989"/>
    </source>
</evidence>
<proteinExistence type="predicted"/>
<feature type="binding site" evidence="16">
    <location>
        <position position="325"/>
    </location>
    <ligand>
        <name>ATP</name>
        <dbReference type="ChEBI" id="CHEBI:30616"/>
    </ligand>
</feature>
<dbReference type="Pfam" id="PF08276">
    <property type="entry name" value="PAN_2"/>
    <property type="match status" value="1"/>
</dbReference>
<keyword evidence="10 16" id="KW-0067">ATP-binding</keyword>
<dbReference type="PANTHER" id="PTHR32444">
    <property type="entry name" value="BULB-TYPE LECTIN DOMAIN-CONTAINING PROTEIN"/>
    <property type="match status" value="1"/>
</dbReference>
<dbReference type="InterPro" id="IPR000719">
    <property type="entry name" value="Prot_kinase_dom"/>
</dbReference>
<evidence type="ECO:0000259" key="18">
    <source>
        <dbReference type="PROSITE" id="PS50011"/>
    </source>
</evidence>
<evidence type="ECO:0000256" key="1">
    <source>
        <dbReference type="ARBA" id="ARBA00004251"/>
    </source>
</evidence>
<dbReference type="Proteomes" id="UP001161247">
    <property type="component" value="Chromosome 1"/>
</dbReference>
<evidence type="ECO:0000313" key="20">
    <source>
        <dbReference type="EMBL" id="CAI9087655.1"/>
    </source>
</evidence>
<dbReference type="FunFam" id="3.30.200.20:FF:000330">
    <property type="entry name" value="G-type lectin S-receptor-like serine/threonine-protein kinase At4g03230"/>
    <property type="match status" value="1"/>
</dbReference>
<dbReference type="GO" id="GO:0048544">
    <property type="term" value="P:recognition of pollen"/>
    <property type="evidence" value="ECO:0007669"/>
    <property type="project" value="InterPro"/>
</dbReference>
<keyword evidence="8 16" id="KW-0547">Nucleotide-binding</keyword>
<dbReference type="EMBL" id="OX459118">
    <property type="protein sequence ID" value="CAI9087655.1"/>
    <property type="molecule type" value="Genomic_DNA"/>
</dbReference>
<keyword evidence="9" id="KW-0418">Kinase</keyword>
<keyword evidence="15" id="KW-0325">Glycoprotein</keyword>
<evidence type="ECO:0000256" key="17">
    <source>
        <dbReference type="SAM" id="Phobius"/>
    </source>
</evidence>
<keyword evidence="6" id="KW-0732">Signal</keyword>
<dbReference type="AlphaFoldDB" id="A0AAV1BWF4"/>
<dbReference type="Pfam" id="PF00954">
    <property type="entry name" value="S_locus_glycop"/>
    <property type="match status" value="1"/>
</dbReference>
<dbReference type="InterPro" id="IPR000858">
    <property type="entry name" value="S_locus_glycoprot_dom"/>
</dbReference>
<dbReference type="GO" id="GO:0005524">
    <property type="term" value="F:ATP binding"/>
    <property type="evidence" value="ECO:0007669"/>
    <property type="project" value="UniProtKB-UniRule"/>
</dbReference>
<gene>
    <name evidence="20" type="ORF">OLC1_LOCUS419</name>
</gene>
<evidence type="ECO:0000256" key="12">
    <source>
        <dbReference type="ARBA" id="ARBA00023136"/>
    </source>
</evidence>
<keyword evidence="14" id="KW-0675">Receptor</keyword>
<evidence type="ECO:0000256" key="16">
    <source>
        <dbReference type="PROSITE-ProRule" id="PRU10141"/>
    </source>
</evidence>
<dbReference type="InterPro" id="IPR003609">
    <property type="entry name" value="Pan_app"/>
</dbReference>
<dbReference type="Gene3D" id="3.30.200.20">
    <property type="entry name" value="Phosphorylase Kinase, domain 1"/>
    <property type="match status" value="1"/>
</dbReference>
<dbReference type="GO" id="GO:0030246">
    <property type="term" value="F:carbohydrate binding"/>
    <property type="evidence" value="ECO:0007669"/>
    <property type="project" value="UniProtKB-KW"/>
</dbReference>
<dbReference type="PROSITE" id="PS00107">
    <property type="entry name" value="PROTEIN_KINASE_ATP"/>
    <property type="match status" value="1"/>
</dbReference>
<dbReference type="InterPro" id="IPR017441">
    <property type="entry name" value="Protein_kinase_ATP_BS"/>
</dbReference>
<dbReference type="PROSITE" id="PS50011">
    <property type="entry name" value="PROTEIN_KINASE_DOM"/>
    <property type="match status" value="1"/>
</dbReference>
<evidence type="ECO:0000256" key="4">
    <source>
        <dbReference type="ARBA" id="ARBA00022679"/>
    </source>
</evidence>
<evidence type="ECO:0000256" key="9">
    <source>
        <dbReference type="ARBA" id="ARBA00022777"/>
    </source>
</evidence>
<evidence type="ECO:0000256" key="15">
    <source>
        <dbReference type="ARBA" id="ARBA00023180"/>
    </source>
</evidence>
<dbReference type="InterPro" id="IPR001245">
    <property type="entry name" value="Ser-Thr/Tyr_kinase_cat_dom"/>
</dbReference>
<evidence type="ECO:0000256" key="2">
    <source>
        <dbReference type="ARBA" id="ARBA00022475"/>
    </source>
</evidence>
<dbReference type="InterPro" id="IPR011009">
    <property type="entry name" value="Kinase-like_dom_sf"/>
</dbReference>
<feature type="transmembrane region" description="Helical" evidence="17">
    <location>
        <begin position="222"/>
        <end position="244"/>
    </location>
</feature>
<evidence type="ECO:0000256" key="7">
    <source>
        <dbReference type="ARBA" id="ARBA00022734"/>
    </source>
</evidence>
<keyword evidence="2" id="KW-1003">Cell membrane</keyword>
<dbReference type="PROSITE" id="PS50948">
    <property type="entry name" value="PAN"/>
    <property type="match status" value="1"/>
</dbReference>
<evidence type="ECO:0000313" key="21">
    <source>
        <dbReference type="Proteomes" id="UP001161247"/>
    </source>
</evidence>
<organism evidence="20 21">
    <name type="scientific">Oldenlandia corymbosa var. corymbosa</name>
    <dbReference type="NCBI Taxonomy" id="529605"/>
    <lineage>
        <taxon>Eukaryota</taxon>
        <taxon>Viridiplantae</taxon>
        <taxon>Streptophyta</taxon>
        <taxon>Embryophyta</taxon>
        <taxon>Tracheophyta</taxon>
        <taxon>Spermatophyta</taxon>
        <taxon>Magnoliopsida</taxon>
        <taxon>eudicotyledons</taxon>
        <taxon>Gunneridae</taxon>
        <taxon>Pentapetalae</taxon>
        <taxon>asterids</taxon>
        <taxon>lamiids</taxon>
        <taxon>Gentianales</taxon>
        <taxon>Rubiaceae</taxon>
        <taxon>Rubioideae</taxon>
        <taxon>Spermacoceae</taxon>
        <taxon>Hedyotis-Oldenlandia complex</taxon>
        <taxon>Oldenlandia</taxon>
    </lineage>
</organism>
<keyword evidence="7" id="KW-0430">Lectin</keyword>
<protein>
    <submittedName>
        <fullName evidence="20">OLC1v1021784C1</fullName>
    </submittedName>
</protein>
<dbReference type="Pfam" id="PF07714">
    <property type="entry name" value="PK_Tyr_Ser-Thr"/>
    <property type="match status" value="1"/>
</dbReference>
<name>A0AAV1BWF4_OLDCO</name>
<evidence type="ECO:0000256" key="5">
    <source>
        <dbReference type="ARBA" id="ARBA00022692"/>
    </source>
</evidence>
<evidence type="ECO:0000259" key="19">
    <source>
        <dbReference type="PROSITE" id="PS50948"/>
    </source>
</evidence>
<dbReference type="GO" id="GO:0005886">
    <property type="term" value="C:plasma membrane"/>
    <property type="evidence" value="ECO:0007669"/>
    <property type="project" value="UniProtKB-SubCell"/>
</dbReference>
<evidence type="ECO:0000256" key="13">
    <source>
        <dbReference type="ARBA" id="ARBA00023157"/>
    </source>
</evidence>
<keyword evidence="21" id="KW-1185">Reference proteome</keyword>
<dbReference type="PANTHER" id="PTHR32444:SF63">
    <property type="entry name" value="G-TYPE LECTIN S-RECEPTOR-LIKE SERINE_THREONINE-PROTEIN KINASE RKS1"/>
    <property type="match status" value="1"/>
</dbReference>
<feature type="domain" description="Protein kinase" evidence="18">
    <location>
        <begin position="297"/>
        <end position="398"/>
    </location>
</feature>
<keyword evidence="12 17" id="KW-0472">Membrane</keyword>
<keyword evidence="4" id="KW-0808">Transferase</keyword>
<keyword evidence="13" id="KW-1015">Disulfide bond</keyword>
<dbReference type="SMART" id="SM00473">
    <property type="entry name" value="PAN_AP"/>
    <property type="match status" value="1"/>
</dbReference>
<evidence type="ECO:0000256" key="14">
    <source>
        <dbReference type="ARBA" id="ARBA00023170"/>
    </source>
</evidence>
<accession>A0AAV1BWF4</accession>
<keyword evidence="5 17" id="KW-0812">Transmembrane</keyword>
<dbReference type="CDD" id="cd01098">
    <property type="entry name" value="PAN_AP_plant"/>
    <property type="match status" value="1"/>
</dbReference>